<proteinExistence type="predicted"/>
<evidence type="ECO:0000256" key="1">
    <source>
        <dbReference type="SAM" id="MobiDB-lite"/>
    </source>
</evidence>
<evidence type="ECO:0000313" key="2">
    <source>
        <dbReference type="EMBL" id="KAF7330733.1"/>
    </source>
</evidence>
<reference evidence="2" key="1">
    <citation type="submission" date="2020-05" db="EMBL/GenBank/DDBJ databases">
        <title>Mycena genomes resolve the evolution of fungal bioluminescence.</title>
        <authorList>
            <person name="Tsai I.J."/>
        </authorList>
    </citation>
    <scope>NUCLEOTIDE SEQUENCE</scope>
    <source>
        <strain evidence="2">160909Yilan</strain>
    </source>
</reference>
<feature type="compositionally biased region" description="Gly residues" evidence="1">
    <location>
        <begin position="97"/>
        <end position="117"/>
    </location>
</feature>
<evidence type="ECO:0000313" key="3">
    <source>
        <dbReference type="Proteomes" id="UP000623467"/>
    </source>
</evidence>
<dbReference type="AlphaFoldDB" id="A0A8H7CCR2"/>
<gene>
    <name evidence="2" type="ORF">MSAN_02445900</name>
</gene>
<name>A0A8H7CCR2_9AGAR</name>
<dbReference type="Proteomes" id="UP000623467">
    <property type="component" value="Unassembled WGS sequence"/>
</dbReference>
<keyword evidence="3" id="KW-1185">Reference proteome</keyword>
<sequence length="608" mass="68893">MDLHHNSDPEVIVLSALDNADIAGPTQYPGVVSPEASKRARKAKPFIKSFNFLPSLLKGSFKTSGTSETHTRRYSEKMGRQIADHRSVTNYTYVINGGRGGSGGEGGDQGGDGGAGHGPTVYFGQPEVREPSAFRTIRRGDVKLVGKEVAVRRQGLGVGVRRTVHHAEIRGNPGTVTVVMYQGDGAEKEWREHIVKYESIWDPRIMQLYGLVSTKGLYAMVFHDELIPYGQFLRRFEHSPILSLYIIGYCSIIETTEFEEATKYINSVIGPWMKTSVWIRPSTGEVCLDLVAGGPETSFELPWLHPDVLRLENVSLDGPGSEDIIISSLSEDQYHQLCSQNLTAESQYFQVSTEHPIGLGVFRVDSQYGICMRITEPLQLLPEEELNWYNYGNAPDELLPNSWIRYDFPRMFALKLELNLWFPPYKIHKAWLAQANHIFAELQELEHVEDYVCVYRAQLILQIPYKWDIPTGYLFICPPDDFRTDTEPHAHVYKWPACPAYWSLSPSGADRLSTEDARILGFPAIHIETVMDGYSWDRSVYEGLHRFHEGKGFNPESQEVARQLGYPLFEVLNDCTPFPARKVNNGQLWPGWCEEDDPTLCRKLGHYL</sequence>
<protein>
    <submittedName>
        <fullName evidence="2">Uncharacterized protein</fullName>
    </submittedName>
</protein>
<comment type="caution">
    <text evidence="2">The sequence shown here is derived from an EMBL/GenBank/DDBJ whole genome shotgun (WGS) entry which is preliminary data.</text>
</comment>
<organism evidence="2 3">
    <name type="scientific">Mycena sanguinolenta</name>
    <dbReference type="NCBI Taxonomy" id="230812"/>
    <lineage>
        <taxon>Eukaryota</taxon>
        <taxon>Fungi</taxon>
        <taxon>Dikarya</taxon>
        <taxon>Basidiomycota</taxon>
        <taxon>Agaricomycotina</taxon>
        <taxon>Agaricomycetes</taxon>
        <taxon>Agaricomycetidae</taxon>
        <taxon>Agaricales</taxon>
        <taxon>Marasmiineae</taxon>
        <taxon>Mycenaceae</taxon>
        <taxon>Mycena</taxon>
    </lineage>
</organism>
<feature type="region of interest" description="Disordered" evidence="1">
    <location>
        <begin position="97"/>
        <end position="118"/>
    </location>
</feature>
<dbReference type="EMBL" id="JACAZH010000062">
    <property type="protein sequence ID" value="KAF7330733.1"/>
    <property type="molecule type" value="Genomic_DNA"/>
</dbReference>
<accession>A0A8H7CCR2</accession>